<keyword evidence="4" id="KW-1185">Reference proteome</keyword>
<comment type="caution">
    <text evidence="3">The sequence shown here is derived from an EMBL/GenBank/DDBJ whole genome shotgun (WGS) entry which is preliminary data.</text>
</comment>
<dbReference type="EMBL" id="BAAAXF010000009">
    <property type="protein sequence ID" value="GAA3493444.1"/>
    <property type="molecule type" value="Genomic_DNA"/>
</dbReference>
<accession>A0ABP6TFR5</accession>
<evidence type="ECO:0000259" key="2">
    <source>
        <dbReference type="Pfam" id="PF19631"/>
    </source>
</evidence>
<dbReference type="Pfam" id="PF19631">
    <property type="entry name" value="Trypco2"/>
    <property type="match status" value="1"/>
</dbReference>
<evidence type="ECO:0000313" key="4">
    <source>
        <dbReference type="Proteomes" id="UP001501455"/>
    </source>
</evidence>
<gene>
    <name evidence="3" type="ORF">GCM10019016_005430</name>
</gene>
<evidence type="ECO:0000256" key="1">
    <source>
        <dbReference type="SAM" id="MobiDB-lite"/>
    </source>
</evidence>
<feature type="domain" description="Trypsin-co-occurring" evidence="2">
    <location>
        <begin position="10"/>
        <end position="86"/>
    </location>
</feature>
<organism evidence="3 4">
    <name type="scientific">Streptomyces prasinosporus</name>
    <dbReference type="NCBI Taxonomy" id="68256"/>
    <lineage>
        <taxon>Bacteria</taxon>
        <taxon>Bacillati</taxon>
        <taxon>Actinomycetota</taxon>
        <taxon>Actinomycetes</taxon>
        <taxon>Kitasatosporales</taxon>
        <taxon>Streptomycetaceae</taxon>
        <taxon>Streptomyces</taxon>
        <taxon>Streptomyces albogriseolus group</taxon>
    </lineage>
</organism>
<feature type="region of interest" description="Disordered" evidence="1">
    <location>
        <begin position="92"/>
        <end position="117"/>
    </location>
</feature>
<proteinExistence type="predicted"/>
<sequence>MGTSNDDPHIELADAVQSIRDELLTAARRSTGQDVVFEVGDIQMEFTVEIRKEAKAGSKVRAWVVDAAADAAYGNTRTHRVSFTLRAQDARSGAPLKIRNETEGSADTFGRGTRPAP</sequence>
<dbReference type="Proteomes" id="UP001501455">
    <property type="component" value="Unassembled WGS sequence"/>
</dbReference>
<dbReference type="RefSeq" id="WP_093766729.1">
    <property type="nucleotide sequence ID" value="NZ_BAAAXF010000009.1"/>
</dbReference>
<reference evidence="4" key="1">
    <citation type="journal article" date="2019" name="Int. J. Syst. Evol. Microbiol.">
        <title>The Global Catalogue of Microorganisms (GCM) 10K type strain sequencing project: providing services to taxonomists for standard genome sequencing and annotation.</title>
        <authorList>
            <consortium name="The Broad Institute Genomics Platform"/>
            <consortium name="The Broad Institute Genome Sequencing Center for Infectious Disease"/>
            <person name="Wu L."/>
            <person name="Ma J."/>
        </authorList>
    </citation>
    <scope>NUCLEOTIDE SEQUENCE [LARGE SCALE GENOMIC DNA]</scope>
    <source>
        <strain evidence="4">JCM 4816</strain>
    </source>
</reference>
<dbReference type="InterPro" id="IPR045608">
    <property type="entry name" value="Trypco2"/>
</dbReference>
<protein>
    <recommendedName>
        <fullName evidence="2">Trypsin-co-occurring domain-containing protein</fullName>
    </recommendedName>
</protein>
<evidence type="ECO:0000313" key="3">
    <source>
        <dbReference type="EMBL" id="GAA3493444.1"/>
    </source>
</evidence>
<name>A0ABP6TFR5_9ACTN</name>
<dbReference type="GeneID" id="97385327"/>